<dbReference type="Pfam" id="PF07714">
    <property type="entry name" value="PK_Tyr_Ser-Thr"/>
    <property type="match status" value="1"/>
</dbReference>
<comment type="subcellular location">
    <subcellularLocation>
        <location evidence="1">Membrane</location>
        <topology evidence="1">Single-pass type I membrane protein</topology>
    </subcellularLocation>
</comment>
<sequence>MIFENIIEATNNFDDDYLIGVGGEGSVYKAELSADMVVAVKKLHSRIDGEMPNFKSFENEIKALTEIKHRNIIKLYGYCQHSRFSFLVYKFLEGGTLAKILNNDSHVVAFDWEKRVNVVRGVANALSY</sequence>
<evidence type="ECO:0000256" key="2">
    <source>
        <dbReference type="ARBA" id="ARBA00012513"/>
    </source>
</evidence>
<evidence type="ECO:0000256" key="1">
    <source>
        <dbReference type="ARBA" id="ARBA00004479"/>
    </source>
</evidence>
<reference evidence="20 21" key="1">
    <citation type="journal article" date="2018" name="Front. Plant Sci.">
        <title>Red Clover (Trifolium pratense) and Zigzag Clover (T. medium) - A Picture of Genomic Similarities and Differences.</title>
        <authorList>
            <person name="Dluhosova J."/>
            <person name="Istvanek J."/>
            <person name="Nedelnik J."/>
            <person name="Repkova J."/>
        </authorList>
    </citation>
    <scope>NUCLEOTIDE SEQUENCE [LARGE SCALE GENOMIC DNA]</scope>
    <source>
        <strain evidence="21">cv. 10/8</strain>
        <tissue evidence="20">Leaf</tissue>
    </source>
</reference>
<dbReference type="AlphaFoldDB" id="A0A392R103"/>
<keyword evidence="16" id="KW-0325">Glycoprotein</keyword>
<evidence type="ECO:0000256" key="3">
    <source>
        <dbReference type="ARBA" id="ARBA00022527"/>
    </source>
</evidence>
<evidence type="ECO:0000256" key="9">
    <source>
        <dbReference type="ARBA" id="ARBA00022737"/>
    </source>
</evidence>
<evidence type="ECO:0000256" key="18">
    <source>
        <dbReference type="ARBA" id="ARBA00048679"/>
    </source>
</evidence>
<keyword evidence="8" id="KW-0732">Signal</keyword>
<keyword evidence="9" id="KW-0677">Repeat</keyword>
<evidence type="ECO:0000256" key="7">
    <source>
        <dbReference type="ARBA" id="ARBA00022692"/>
    </source>
</evidence>
<feature type="domain" description="Protein kinase" evidence="19">
    <location>
        <begin position="13"/>
        <end position="128"/>
    </location>
</feature>
<evidence type="ECO:0000256" key="12">
    <source>
        <dbReference type="ARBA" id="ARBA00022840"/>
    </source>
</evidence>
<dbReference type="InterPro" id="IPR011009">
    <property type="entry name" value="Kinase-like_dom_sf"/>
</dbReference>
<organism evidence="20 21">
    <name type="scientific">Trifolium medium</name>
    <dbReference type="NCBI Taxonomy" id="97028"/>
    <lineage>
        <taxon>Eukaryota</taxon>
        <taxon>Viridiplantae</taxon>
        <taxon>Streptophyta</taxon>
        <taxon>Embryophyta</taxon>
        <taxon>Tracheophyta</taxon>
        <taxon>Spermatophyta</taxon>
        <taxon>Magnoliopsida</taxon>
        <taxon>eudicotyledons</taxon>
        <taxon>Gunneridae</taxon>
        <taxon>Pentapetalae</taxon>
        <taxon>rosids</taxon>
        <taxon>fabids</taxon>
        <taxon>Fabales</taxon>
        <taxon>Fabaceae</taxon>
        <taxon>Papilionoideae</taxon>
        <taxon>50 kb inversion clade</taxon>
        <taxon>NPAAA clade</taxon>
        <taxon>Hologalegina</taxon>
        <taxon>IRL clade</taxon>
        <taxon>Trifolieae</taxon>
        <taxon>Trifolium</taxon>
    </lineage>
</organism>
<dbReference type="PROSITE" id="PS50011">
    <property type="entry name" value="PROTEIN_KINASE_DOM"/>
    <property type="match status" value="1"/>
</dbReference>
<keyword evidence="5" id="KW-0433">Leucine-rich repeat</keyword>
<evidence type="ECO:0000259" key="19">
    <source>
        <dbReference type="PROSITE" id="PS50011"/>
    </source>
</evidence>
<keyword evidence="13" id="KW-1133">Transmembrane helix</keyword>
<dbReference type="SUPFAM" id="SSF56112">
    <property type="entry name" value="Protein kinase-like (PK-like)"/>
    <property type="match status" value="1"/>
</dbReference>
<keyword evidence="3" id="KW-0723">Serine/threonine-protein kinase</keyword>
<accession>A0A392R103</accession>
<dbReference type="FunFam" id="3.30.200.20:FF:000309">
    <property type="entry name" value="Leucine-rich repeat receptor protein kinase MSP1"/>
    <property type="match status" value="1"/>
</dbReference>
<dbReference type="InterPro" id="IPR051420">
    <property type="entry name" value="Ser_Thr_Kinases_DiverseReg"/>
</dbReference>
<evidence type="ECO:0000256" key="4">
    <source>
        <dbReference type="ARBA" id="ARBA00022553"/>
    </source>
</evidence>
<protein>
    <recommendedName>
        <fullName evidence="2">non-specific serine/threonine protein kinase</fullName>
        <ecNumber evidence="2">2.7.11.1</ecNumber>
    </recommendedName>
</protein>
<evidence type="ECO:0000256" key="5">
    <source>
        <dbReference type="ARBA" id="ARBA00022614"/>
    </source>
</evidence>
<dbReference type="PANTHER" id="PTHR48005">
    <property type="entry name" value="LEUCINE RICH REPEAT KINASE 2"/>
    <property type="match status" value="1"/>
</dbReference>
<dbReference type="Gene3D" id="3.30.200.20">
    <property type="entry name" value="Phosphorylase Kinase, domain 1"/>
    <property type="match status" value="1"/>
</dbReference>
<comment type="caution">
    <text evidence="20">The sequence shown here is derived from an EMBL/GenBank/DDBJ whole genome shotgun (WGS) entry which is preliminary data.</text>
</comment>
<keyword evidence="10" id="KW-0547">Nucleotide-binding</keyword>
<dbReference type="GO" id="GO:0005524">
    <property type="term" value="F:ATP binding"/>
    <property type="evidence" value="ECO:0007669"/>
    <property type="project" value="UniProtKB-KW"/>
</dbReference>
<comment type="catalytic activity">
    <reaction evidence="18">
        <text>L-seryl-[protein] + ATP = O-phospho-L-seryl-[protein] + ADP + H(+)</text>
        <dbReference type="Rhea" id="RHEA:17989"/>
        <dbReference type="Rhea" id="RHEA-COMP:9863"/>
        <dbReference type="Rhea" id="RHEA-COMP:11604"/>
        <dbReference type="ChEBI" id="CHEBI:15378"/>
        <dbReference type="ChEBI" id="CHEBI:29999"/>
        <dbReference type="ChEBI" id="CHEBI:30616"/>
        <dbReference type="ChEBI" id="CHEBI:83421"/>
        <dbReference type="ChEBI" id="CHEBI:456216"/>
        <dbReference type="EC" id="2.7.11.1"/>
    </reaction>
</comment>
<evidence type="ECO:0000256" key="17">
    <source>
        <dbReference type="ARBA" id="ARBA00047899"/>
    </source>
</evidence>
<evidence type="ECO:0000256" key="13">
    <source>
        <dbReference type="ARBA" id="ARBA00022989"/>
    </source>
</evidence>
<dbReference type="Proteomes" id="UP000265520">
    <property type="component" value="Unassembled WGS sequence"/>
</dbReference>
<dbReference type="GO" id="GO:0004674">
    <property type="term" value="F:protein serine/threonine kinase activity"/>
    <property type="evidence" value="ECO:0007669"/>
    <property type="project" value="UniProtKB-KW"/>
</dbReference>
<evidence type="ECO:0000256" key="6">
    <source>
        <dbReference type="ARBA" id="ARBA00022679"/>
    </source>
</evidence>
<dbReference type="EMBL" id="LXQA010178332">
    <property type="protein sequence ID" value="MCI30271.1"/>
    <property type="molecule type" value="Genomic_DNA"/>
</dbReference>
<dbReference type="InterPro" id="IPR001245">
    <property type="entry name" value="Ser-Thr/Tyr_kinase_cat_dom"/>
</dbReference>
<dbReference type="EC" id="2.7.11.1" evidence="2"/>
<dbReference type="PANTHER" id="PTHR48005:SF70">
    <property type="entry name" value="MDIS1-INTERACTING RECEPTOR LIKE KINASE 2-LIKE"/>
    <property type="match status" value="1"/>
</dbReference>
<evidence type="ECO:0000256" key="10">
    <source>
        <dbReference type="ARBA" id="ARBA00022741"/>
    </source>
</evidence>
<keyword evidence="15 20" id="KW-0675">Receptor</keyword>
<keyword evidence="4" id="KW-0597">Phosphoprotein</keyword>
<feature type="non-terminal residue" evidence="20">
    <location>
        <position position="128"/>
    </location>
</feature>
<evidence type="ECO:0000313" key="21">
    <source>
        <dbReference type="Proteomes" id="UP000265520"/>
    </source>
</evidence>
<dbReference type="InterPro" id="IPR000719">
    <property type="entry name" value="Prot_kinase_dom"/>
</dbReference>
<name>A0A392R103_9FABA</name>
<keyword evidence="14" id="KW-0472">Membrane</keyword>
<evidence type="ECO:0000256" key="16">
    <source>
        <dbReference type="ARBA" id="ARBA00023180"/>
    </source>
</evidence>
<keyword evidence="7" id="KW-0812">Transmembrane</keyword>
<comment type="catalytic activity">
    <reaction evidence="17">
        <text>L-threonyl-[protein] + ATP = O-phospho-L-threonyl-[protein] + ADP + H(+)</text>
        <dbReference type="Rhea" id="RHEA:46608"/>
        <dbReference type="Rhea" id="RHEA-COMP:11060"/>
        <dbReference type="Rhea" id="RHEA-COMP:11605"/>
        <dbReference type="ChEBI" id="CHEBI:15378"/>
        <dbReference type="ChEBI" id="CHEBI:30013"/>
        <dbReference type="ChEBI" id="CHEBI:30616"/>
        <dbReference type="ChEBI" id="CHEBI:61977"/>
        <dbReference type="ChEBI" id="CHEBI:456216"/>
        <dbReference type="EC" id="2.7.11.1"/>
    </reaction>
</comment>
<evidence type="ECO:0000313" key="20">
    <source>
        <dbReference type="EMBL" id="MCI30271.1"/>
    </source>
</evidence>
<keyword evidence="21" id="KW-1185">Reference proteome</keyword>
<keyword evidence="6" id="KW-0808">Transferase</keyword>
<evidence type="ECO:0000256" key="14">
    <source>
        <dbReference type="ARBA" id="ARBA00023136"/>
    </source>
</evidence>
<evidence type="ECO:0000256" key="15">
    <source>
        <dbReference type="ARBA" id="ARBA00023170"/>
    </source>
</evidence>
<evidence type="ECO:0000256" key="11">
    <source>
        <dbReference type="ARBA" id="ARBA00022777"/>
    </source>
</evidence>
<proteinExistence type="predicted"/>
<dbReference type="GO" id="GO:0016020">
    <property type="term" value="C:membrane"/>
    <property type="evidence" value="ECO:0007669"/>
    <property type="project" value="UniProtKB-SubCell"/>
</dbReference>
<evidence type="ECO:0000256" key="8">
    <source>
        <dbReference type="ARBA" id="ARBA00022729"/>
    </source>
</evidence>
<keyword evidence="12" id="KW-0067">ATP-binding</keyword>
<keyword evidence="11 20" id="KW-0418">Kinase</keyword>